<dbReference type="RefSeq" id="WP_243520588.1">
    <property type="nucleotide sequence ID" value="NZ_JAWDJT010000014.1"/>
</dbReference>
<evidence type="ECO:0000313" key="2">
    <source>
        <dbReference type="Proteomes" id="UP001250698"/>
    </source>
</evidence>
<protein>
    <recommendedName>
        <fullName evidence="3">DUF4349 domain-containing protein</fullName>
    </recommendedName>
</protein>
<keyword evidence="2" id="KW-1185">Reference proteome</keyword>
<evidence type="ECO:0008006" key="3">
    <source>
        <dbReference type="Google" id="ProtNLM"/>
    </source>
</evidence>
<dbReference type="Proteomes" id="UP001250698">
    <property type="component" value="Unassembled WGS sequence"/>
</dbReference>
<sequence>MPDVVRSARQLAAEAAAIQPQNWDRSLDMAAKEEVSAGRPGSEKQVIIRVDEPVTAAGERGQADAVQAAITASGAKAGELQSTVDEQGVRHSEMKVSYRTDQPEIAQVSQALDAVAQQRGN</sequence>
<proteinExistence type="predicted"/>
<organism evidence="1 2">
    <name type="scientific">Hymenobacter endophyticus</name>
    <dbReference type="NCBI Taxonomy" id="3076335"/>
    <lineage>
        <taxon>Bacteria</taxon>
        <taxon>Pseudomonadati</taxon>
        <taxon>Bacteroidota</taxon>
        <taxon>Cytophagia</taxon>
        <taxon>Cytophagales</taxon>
        <taxon>Hymenobacteraceae</taxon>
        <taxon>Hymenobacter</taxon>
    </lineage>
</organism>
<gene>
    <name evidence="1" type="ORF">ROI90_17985</name>
</gene>
<name>A0ABU3TLR5_9BACT</name>
<comment type="caution">
    <text evidence="1">The sequence shown here is derived from an EMBL/GenBank/DDBJ whole genome shotgun (WGS) entry which is preliminary data.</text>
</comment>
<evidence type="ECO:0000313" key="1">
    <source>
        <dbReference type="EMBL" id="MDU0372303.1"/>
    </source>
</evidence>
<dbReference type="EMBL" id="JAWDJT010000014">
    <property type="protein sequence ID" value="MDU0372303.1"/>
    <property type="molecule type" value="Genomic_DNA"/>
</dbReference>
<accession>A0ABU3TLR5</accession>
<reference evidence="1 2" key="1">
    <citation type="submission" date="2023-10" db="EMBL/GenBank/DDBJ databases">
        <title>Hymenobacter endophyticus sp. nov., an isolate from the leaf tissues of wheat.</title>
        <authorList>
            <person name="Dai Y."/>
        </authorList>
    </citation>
    <scope>NUCLEOTIDE SEQUENCE [LARGE SCALE GENOMIC DNA]</scope>
    <source>
        <strain evidence="1 2">ZK17L-C2</strain>
    </source>
</reference>